<dbReference type="GO" id="GO:0005829">
    <property type="term" value="C:cytosol"/>
    <property type="evidence" value="ECO:0007669"/>
    <property type="project" value="TreeGrafter"/>
</dbReference>
<name>A0A9X2KY25_9FLAO</name>
<evidence type="ECO:0000259" key="4">
    <source>
        <dbReference type="Pfam" id="PF01048"/>
    </source>
</evidence>
<sequence>MSLKASELILNSDGSVYHLGLLPQDIANTVITVGDPGRVSSVSKFFDTIEVKKSKREFTTHTGVYKGKPITVMSTGMGTDNIDIALTELDALVNIDLKEKKIRQNHTRLDIIRIGTTGSIRKDIAINSFLVSELAIGFDGLMHYYKSDEFLKKDIAEAFVEQTNWSSLKARPYVVEGSRLLIDKLSSARTKKGFTATNVGFYGPQARVLRLDVPDPKINDKIRDFDHKGLQITNLEMETSGIYGMAKLLGHEAISMNLVLANRETGEFSENASEMMDELIQYCLDKIVSKA</sequence>
<dbReference type="Proteomes" id="UP001155280">
    <property type="component" value="Unassembled WGS sequence"/>
</dbReference>
<feature type="domain" description="Nucleoside phosphorylase" evidence="4">
    <location>
        <begin position="30"/>
        <end position="278"/>
    </location>
</feature>
<dbReference type="EMBL" id="JANCNS010000002">
    <property type="protein sequence ID" value="MCP9200428.1"/>
    <property type="molecule type" value="Genomic_DNA"/>
</dbReference>
<dbReference type="Gene3D" id="3.40.50.1580">
    <property type="entry name" value="Nucleoside phosphorylase domain"/>
    <property type="match status" value="1"/>
</dbReference>
<comment type="caution">
    <text evidence="5">The sequence shown here is derived from an EMBL/GenBank/DDBJ whole genome shotgun (WGS) entry which is preliminary data.</text>
</comment>
<evidence type="ECO:0000256" key="2">
    <source>
        <dbReference type="ARBA" id="ARBA00021980"/>
    </source>
</evidence>
<protein>
    <recommendedName>
        <fullName evidence="2">Uridine phosphorylase</fullName>
        <ecNumber evidence="1">2.4.2.3</ecNumber>
    </recommendedName>
</protein>
<dbReference type="GO" id="GO:0006152">
    <property type="term" value="P:purine nucleoside catabolic process"/>
    <property type="evidence" value="ECO:0007669"/>
    <property type="project" value="TreeGrafter"/>
</dbReference>
<organism evidence="5 6">
    <name type="scientific">Christiangramia oceanisediminis</name>
    <dbReference type="NCBI Taxonomy" id="2920386"/>
    <lineage>
        <taxon>Bacteria</taxon>
        <taxon>Pseudomonadati</taxon>
        <taxon>Bacteroidota</taxon>
        <taxon>Flavobacteriia</taxon>
        <taxon>Flavobacteriales</taxon>
        <taxon>Flavobacteriaceae</taxon>
        <taxon>Christiangramia</taxon>
    </lineage>
</organism>
<comment type="catalytic activity">
    <reaction evidence="3">
        <text>uridine + phosphate = alpha-D-ribose 1-phosphate + uracil</text>
        <dbReference type="Rhea" id="RHEA:24388"/>
        <dbReference type="ChEBI" id="CHEBI:16704"/>
        <dbReference type="ChEBI" id="CHEBI:17568"/>
        <dbReference type="ChEBI" id="CHEBI:43474"/>
        <dbReference type="ChEBI" id="CHEBI:57720"/>
        <dbReference type="EC" id="2.4.2.3"/>
    </reaction>
</comment>
<gene>
    <name evidence="5" type="ORF">MKO06_10935</name>
</gene>
<dbReference type="SUPFAM" id="SSF53167">
    <property type="entry name" value="Purine and uridine phosphorylases"/>
    <property type="match status" value="1"/>
</dbReference>
<dbReference type="PANTHER" id="PTHR43691">
    <property type="entry name" value="URIDINE PHOSPHORYLASE"/>
    <property type="match status" value="1"/>
</dbReference>
<evidence type="ECO:0000313" key="5">
    <source>
        <dbReference type="EMBL" id="MCP9200428.1"/>
    </source>
</evidence>
<dbReference type="GO" id="GO:0004731">
    <property type="term" value="F:purine-nucleoside phosphorylase activity"/>
    <property type="evidence" value="ECO:0007669"/>
    <property type="project" value="TreeGrafter"/>
</dbReference>
<dbReference type="RefSeq" id="WP_241551215.1">
    <property type="nucleotide sequence ID" value="NZ_JANCNS010000002.1"/>
</dbReference>
<evidence type="ECO:0000256" key="1">
    <source>
        <dbReference type="ARBA" id="ARBA00011888"/>
    </source>
</evidence>
<dbReference type="EC" id="2.4.2.3" evidence="1"/>
<keyword evidence="6" id="KW-1185">Reference proteome</keyword>
<dbReference type="CDD" id="cd00436">
    <property type="entry name" value="UP_TbUP-like"/>
    <property type="match status" value="1"/>
</dbReference>
<proteinExistence type="predicted"/>
<dbReference type="GO" id="GO:0004850">
    <property type="term" value="F:uridine phosphorylase activity"/>
    <property type="evidence" value="ECO:0007669"/>
    <property type="project" value="UniProtKB-EC"/>
</dbReference>
<dbReference type="InterPro" id="IPR035994">
    <property type="entry name" value="Nucleoside_phosphorylase_sf"/>
</dbReference>
<dbReference type="Pfam" id="PF01048">
    <property type="entry name" value="PNP_UDP_1"/>
    <property type="match status" value="1"/>
</dbReference>
<dbReference type="AlphaFoldDB" id="A0A9X2KY25"/>
<evidence type="ECO:0000256" key="3">
    <source>
        <dbReference type="ARBA" id="ARBA00048447"/>
    </source>
</evidence>
<evidence type="ECO:0000313" key="6">
    <source>
        <dbReference type="Proteomes" id="UP001155280"/>
    </source>
</evidence>
<accession>A0A9X2KY25</accession>
<dbReference type="PANTHER" id="PTHR43691:SF11">
    <property type="entry name" value="FI09636P-RELATED"/>
    <property type="match status" value="1"/>
</dbReference>
<reference evidence="5" key="1">
    <citation type="submission" date="2022-07" db="EMBL/GenBank/DDBJ databases">
        <title>Gramela sediminis sp. nov., isolated from deep-sea sediment of the Indian Ocean.</title>
        <authorList>
            <person name="Shi H."/>
        </authorList>
    </citation>
    <scope>NUCLEOTIDE SEQUENCE</scope>
    <source>
        <strain evidence="5">GC03-9</strain>
    </source>
</reference>
<dbReference type="InterPro" id="IPR000845">
    <property type="entry name" value="Nucleoside_phosphorylase_d"/>
</dbReference>